<dbReference type="Proteomes" id="UP001619887">
    <property type="component" value="Unassembled WGS sequence"/>
</dbReference>
<keyword evidence="2" id="KW-1185">Reference proteome</keyword>
<dbReference type="EMBL" id="JBIYXZ010002075">
    <property type="protein sequence ID" value="KAL3056825.1"/>
    <property type="molecule type" value="Genomic_DNA"/>
</dbReference>
<sequence>QFKKEGYL</sequence>
<comment type="caution">
    <text evidence="1">The sequence shown here is derived from an EMBL/GenBank/DDBJ whole genome shotgun (WGS) entry which is preliminary data.</text>
</comment>
<feature type="non-terminal residue" evidence="1">
    <location>
        <position position="1"/>
    </location>
</feature>
<organism evidence="1 2">
    <name type="scientific">Pagothenia borchgrevinki</name>
    <name type="common">Bald rockcod</name>
    <name type="synonym">Trematomus borchgrevinki</name>
    <dbReference type="NCBI Taxonomy" id="8213"/>
    <lineage>
        <taxon>Eukaryota</taxon>
        <taxon>Metazoa</taxon>
        <taxon>Chordata</taxon>
        <taxon>Craniata</taxon>
        <taxon>Vertebrata</taxon>
        <taxon>Euteleostomi</taxon>
        <taxon>Actinopterygii</taxon>
        <taxon>Neopterygii</taxon>
        <taxon>Teleostei</taxon>
        <taxon>Neoteleostei</taxon>
        <taxon>Acanthomorphata</taxon>
        <taxon>Eupercaria</taxon>
        <taxon>Perciformes</taxon>
        <taxon>Notothenioidei</taxon>
        <taxon>Nototheniidae</taxon>
        <taxon>Pagothenia</taxon>
    </lineage>
</organism>
<reference evidence="1 2" key="1">
    <citation type="journal article" date="2022" name="G3 (Bethesda)">
        <title>Evaluating Illumina-, Nanopore-, and PacBio-based genome assembly strategies with the bald notothen, Trematomus borchgrevinki.</title>
        <authorList>
            <person name="Rayamajhi N."/>
            <person name="Cheng C.C."/>
            <person name="Catchen J.M."/>
        </authorList>
    </citation>
    <scope>NUCLEOTIDE SEQUENCE [LARGE SCALE GENOMIC DNA]</scope>
    <source>
        <strain evidence="1">AGRC-2024</strain>
    </source>
</reference>
<gene>
    <name evidence="1" type="ORF">OYC64_007325</name>
</gene>
<reference evidence="1 2" key="2">
    <citation type="journal article" date="2024" name="G3 (Bethesda)">
        <title>The genome of the cryopelagic Antarctic bald notothen, Trematomus borchgrevinki.</title>
        <authorList>
            <person name="Rayamajhi N."/>
            <person name="Rivera-Colon A.G."/>
            <person name="Minhas B.F."/>
            <person name="Cheng C.C."/>
            <person name="Catchen J.M."/>
        </authorList>
    </citation>
    <scope>NUCLEOTIDE SEQUENCE [LARGE SCALE GENOMIC DNA]</scope>
    <source>
        <strain evidence="1">AGRC-2024</strain>
    </source>
</reference>
<evidence type="ECO:0000313" key="1">
    <source>
        <dbReference type="EMBL" id="KAL3056825.1"/>
    </source>
</evidence>
<proteinExistence type="predicted"/>
<evidence type="ECO:0000313" key="2">
    <source>
        <dbReference type="Proteomes" id="UP001619887"/>
    </source>
</evidence>
<accession>A0ABD2GT73</accession>
<name>A0ABD2GT73_PAGBO</name>
<protein>
    <submittedName>
        <fullName evidence="1">Uncharacterized protein</fullName>
    </submittedName>
</protein>